<dbReference type="SUPFAM" id="SSF50978">
    <property type="entry name" value="WD40 repeat-like"/>
    <property type="match status" value="1"/>
</dbReference>
<protein>
    <recommendedName>
        <fullName evidence="9">E3 ubiquitin-protein ligase PEP5</fullName>
        <ecNumber evidence="9">2.3.2.27</ecNumber>
    </recommendedName>
</protein>
<comment type="subunit">
    <text evidence="9">Component of the homotypic vacuole fusion and vacuole protein sorting (HOPS) complex. Component of the class C core vacuole/endosome tethering (CORVET) complex.</text>
</comment>
<dbReference type="GO" id="GO:0030897">
    <property type="term" value="C:HOPS complex"/>
    <property type="evidence" value="ECO:0007669"/>
    <property type="project" value="UniProtKB-UniRule"/>
</dbReference>
<dbReference type="InterPro" id="IPR057307">
    <property type="entry name" value="PEP5_VPS11_N"/>
</dbReference>
<evidence type="ECO:0000256" key="6">
    <source>
        <dbReference type="ARBA" id="ARBA00022927"/>
    </source>
</evidence>
<keyword evidence="2 9" id="KW-0813">Transport</keyword>
<dbReference type="AlphaFoldDB" id="A0A9P6TZZ4"/>
<dbReference type="PROSITE" id="PS50236">
    <property type="entry name" value="CHCR"/>
    <property type="match status" value="1"/>
</dbReference>
<name>A0A9P6TZZ4_9FUNG</name>
<evidence type="ECO:0000313" key="15">
    <source>
        <dbReference type="EMBL" id="KAG0253775.1"/>
    </source>
</evidence>
<dbReference type="InterPro" id="IPR016528">
    <property type="entry name" value="VPS11"/>
</dbReference>
<reference evidence="15" key="1">
    <citation type="journal article" date="2020" name="Fungal Divers.">
        <title>Resolving the Mortierellaceae phylogeny through synthesis of multi-gene phylogenetics and phylogenomics.</title>
        <authorList>
            <person name="Vandepol N."/>
            <person name="Liber J."/>
            <person name="Desiro A."/>
            <person name="Na H."/>
            <person name="Kennedy M."/>
            <person name="Barry K."/>
            <person name="Grigoriev I.V."/>
            <person name="Miller A.N."/>
            <person name="O'Donnell K."/>
            <person name="Stajich J.E."/>
            <person name="Bonito G."/>
        </authorList>
    </citation>
    <scope>NUCLEOTIDE SEQUENCE</scope>
    <source>
        <strain evidence="15">KOD948</strain>
    </source>
</reference>
<keyword evidence="16" id="KW-1185">Reference proteome</keyword>
<dbReference type="InterPro" id="IPR013083">
    <property type="entry name" value="Znf_RING/FYVE/PHD"/>
</dbReference>
<evidence type="ECO:0000256" key="9">
    <source>
        <dbReference type="PIRNR" id="PIRNR007860"/>
    </source>
</evidence>
<dbReference type="Proteomes" id="UP000726737">
    <property type="component" value="Unassembled WGS sequence"/>
</dbReference>
<dbReference type="Pfam" id="PF17122">
    <property type="entry name" value="zf-C3H2C3"/>
    <property type="match status" value="1"/>
</dbReference>
<dbReference type="InterPro" id="IPR016024">
    <property type="entry name" value="ARM-type_fold"/>
</dbReference>
<dbReference type="GO" id="GO:0033263">
    <property type="term" value="C:CORVET complex"/>
    <property type="evidence" value="ECO:0007669"/>
    <property type="project" value="UniProtKB-UniRule"/>
</dbReference>
<evidence type="ECO:0000256" key="10">
    <source>
        <dbReference type="PROSITE-ProRule" id="PRU00175"/>
    </source>
</evidence>
<keyword evidence="9" id="KW-0808">Transferase</keyword>
<evidence type="ECO:0000256" key="12">
    <source>
        <dbReference type="SAM" id="Coils"/>
    </source>
</evidence>
<proteinExistence type="inferred from homology"/>
<dbReference type="OrthoDB" id="26184at2759"/>
<evidence type="ECO:0000256" key="3">
    <source>
        <dbReference type="ARBA" id="ARBA00022723"/>
    </source>
</evidence>
<evidence type="ECO:0000256" key="13">
    <source>
        <dbReference type="SAM" id="MobiDB-lite"/>
    </source>
</evidence>
<feature type="region of interest" description="Disordered" evidence="13">
    <location>
        <begin position="606"/>
        <end position="651"/>
    </location>
</feature>
<evidence type="ECO:0000256" key="4">
    <source>
        <dbReference type="ARBA" id="ARBA00022771"/>
    </source>
</evidence>
<dbReference type="GO" id="GO:0008270">
    <property type="term" value="F:zinc ion binding"/>
    <property type="evidence" value="ECO:0007669"/>
    <property type="project" value="UniProtKB-KW"/>
</dbReference>
<comment type="similarity">
    <text evidence="1 9">Belongs to the VPS11 family.</text>
</comment>
<dbReference type="InterPro" id="IPR001841">
    <property type="entry name" value="Znf_RING"/>
</dbReference>
<dbReference type="CDD" id="cd16688">
    <property type="entry name" value="RING-H2_Vps11"/>
    <property type="match status" value="1"/>
</dbReference>
<evidence type="ECO:0000256" key="5">
    <source>
        <dbReference type="ARBA" id="ARBA00022833"/>
    </source>
</evidence>
<comment type="catalytic activity">
    <reaction evidence="9">
        <text>S-ubiquitinyl-[E2 ubiquitin-conjugating enzyme]-L-cysteine + [acceptor protein]-L-lysine = [E2 ubiquitin-conjugating enzyme]-L-cysteine + N(6)-ubiquitinyl-[acceptor protein]-L-lysine.</text>
        <dbReference type="EC" id="2.3.2.27"/>
    </reaction>
</comment>
<sequence>MALQRQFNFFDKVEIKDPEDPTKSPEIFKSIESNVATSGRGHMVVADRSGLVHILDKNMQVESFLAYDSGRVTHMKQLKQRNILVTVGEEDNAVQVIKLWDLDKADRNNPGPTLERSIRVNQAGNAFPVSALAVLENLSQIAVGLANGTVVLINGDLMRERTTAQKIVHQNDEPITGLGFKEQQRGALLYIATTAKVLLYNTFTKTTQTLDDQGGGLGCAVMNDSTQELAIARDEAIYFYGPDGRGPAYGLDGPKTFISFYKSYLVLVHPPNIPTAASRTFGVHSAAISANDTTRLTIIDTVNKFTAYQATFSQGIRSVICEWGSIYIVENGGRVYSLEEMDTSVKLDILFKKNMFLLAINLAHNQKYDNASISDIIKKYGDHLYNKGDYDGAMGQYVRTIGRLEPSYVIRKFLDAQRIYNLTSYLQELHSSGLANADHTTLLLNCYTKLKDVKRLDEFIKVHDYAVMQKLRLKWIDLTLTDSDLTFDLETAIQVCRQAGYYEHAVYLAEKFEEHDLYLTVQIDDVKQYDHALAYMRRLGPVEADKNLQKYGKVLLAHLPEKTTQLLVDLCSGSLAKLGSPLHTPGNASPAPGHIGGTPHQGYSMLPFAMAGNTSTSSPSSSAAASPMIGSHVTSSPKPKGGHLQESAKYAPPSPRTFMSLFVDHPSYLITFLEKISANRWPSPTSSSTLQTTGAGVKSPTGGAAPGARPNSIGSGGSNAFGKKTIDLGDRASTSGASRPGTSAAEQDMEERKAVWNTLLELYLADPPMTPSDGSGNKGSTMQVAEINRKMKERIIKKEKCLKLLNDTEIPYDTNHALVLCHMAGFDEGIVFLYERMKMYTDILRLWIGRDDTTKVIECLRKYGPLEPSLYPLTLSYFSSSPGRLTSATPELLKVLDHIDQQDLLPPLQVVQALSQTSVATIGMIKNYIGRRIESERKERIEDQKQIQSYRQESEKKRREIEELKTSARIFQVTKCSACGGSLDLPSVHFLCRHSYHQRCLSDAADRECPKCMVEQRTVADIRRMQEANAEKHDLFMSEASSHRCRELEDADDGFEVIAKYFGNNTMAFAKLIDSSS</sequence>
<dbReference type="GO" id="GO:0006904">
    <property type="term" value="P:vesicle docking involved in exocytosis"/>
    <property type="evidence" value="ECO:0007669"/>
    <property type="project" value="TreeGrafter"/>
</dbReference>
<organism evidence="15 16">
    <name type="scientific">Mortierella polycephala</name>
    <dbReference type="NCBI Taxonomy" id="41804"/>
    <lineage>
        <taxon>Eukaryota</taxon>
        <taxon>Fungi</taxon>
        <taxon>Fungi incertae sedis</taxon>
        <taxon>Mucoromycota</taxon>
        <taxon>Mortierellomycotina</taxon>
        <taxon>Mortierellomycetes</taxon>
        <taxon>Mortierellales</taxon>
        <taxon>Mortierellaceae</taxon>
        <taxon>Mortierella</taxon>
    </lineage>
</organism>
<evidence type="ECO:0000256" key="11">
    <source>
        <dbReference type="PROSITE-ProRule" id="PRU01006"/>
    </source>
</evidence>
<feature type="repeat" description="CHCR" evidence="11">
    <location>
        <begin position="397"/>
        <end position="564"/>
    </location>
</feature>
<feature type="compositionally biased region" description="Low complexity" evidence="13">
    <location>
        <begin position="614"/>
        <end position="627"/>
    </location>
</feature>
<keyword evidence="9" id="KW-0926">Vacuole</keyword>
<keyword evidence="12" id="KW-0175">Coiled coil</keyword>
<feature type="domain" description="RING-type" evidence="14">
    <location>
        <begin position="976"/>
        <end position="1012"/>
    </location>
</feature>
<dbReference type="PANTHER" id="PTHR23323:SF24">
    <property type="entry name" value="VACUOLAR PROTEIN SORTING-ASSOCIATED PROTEIN 11 HOMOLOG"/>
    <property type="match status" value="1"/>
</dbReference>
<feature type="compositionally biased region" description="Low complexity" evidence="13">
    <location>
        <begin position="682"/>
        <end position="693"/>
    </location>
</feature>
<evidence type="ECO:0000313" key="16">
    <source>
        <dbReference type="Proteomes" id="UP000726737"/>
    </source>
</evidence>
<dbReference type="InterPro" id="IPR036322">
    <property type="entry name" value="WD40_repeat_dom_sf"/>
</dbReference>
<feature type="coiled-coil region" evidence="12">
    <location>
        <begin position="933"/>
        <end position="967"/>
    </location>
</feature>
<gene>
    <name evidence="15" type="ORF">BG011_006155</name>
</gene>
<dbReference type="InterPro" id="IPR024763">
    <property type="entry name" value="VPS11_C"/>
</dbReference>
<dbReference type="SUPFAM" id="SSF48371">
    <property type="entry name" value="ARM repeat"/>
    <property type="match status" value="1"/>
</dbReference>
<keyword evidence="3" id="KW-0479">Metal-binding</keyword>
<dbReference type="GO" id="GO:0000329">
    <property type="term" value="C:fungal-type vacuole membrane"/>
    <property type="evidence" value="ECO:0007669"/>
    <property type="project" value="UniProtKB-UniRule"/>
</dbReference>
<keyword evidence="6 9" id="KW-0653">Protein transport</keyword>
<comment type="subcellular location">
    <subcellularLocation>
        <location evidence="8">Endomembrane system</location>
        <topology evidence="8">Peripheral membrane protein</topology>
        <orientation evidence="8">Cytoplasmic side</orientation>
    </subcellularLocation>
    <subcellularLocation>
        <location evidence="9">Vacuole membrane</location>
        <topology evidence="9">Peripheral membrane protein</topology>
        <orientation evidence="9">Cytoplasmic side</orientation>
    </subcellularLocation>
</comment>
<dbReference type="InterPro" id="IPR011990">
    <property type="entry name" value="TPR-like_helical_dom_sf"/>
</dbReference>
<dbReference type="Pfam" id="PF23341">
    <property type="entry name" value="PEP5_VPS11_N"/>
    <property type="match status" value="1"/>
</dbReference>
<dbReference type="GO" id="GO:0007032">
    <property type="term" value="P:endosome organization"/>
    <property type="evidence" value="ECO:0007669"/>
    <property type="project" value="TreeGrafter"/>
</dbReference>
<dbReference type="GO" id="GO:0061630">
    <property type="term" value="F:ubiquitin protein ligase activity"/>
    <property type="evidence" value="ECO:0007669"/>
    <property type="project" value="UniProtKB-EC"/>
</dbReference>
<feature type="compositionally biased region" description="Polar residues" evidence="13">
    <location>
        <begin position="732"/>
        <end position="745"/>
    </location>
</feature>
<keyword evidence="4 10" id="KW-0863">Zinc-finger</keyword>
<evidence type="ECO:0000256" key="2">
    <source>
        <dbReference type="ARBA" id="ARBA00022448"/>
    </source>
</evidence>
<comment type="caution">
    <text evidence="15">The sequence shown here is derived from an EMBL/GenBank/DDBJ whole genome shotgun (WGS) entry which is preliminary data.</text>
</comment>
<dbReference type="GO" id="GO:0007033">
    <property type="term" value="P:vacuole organization"/>
    <property type="evidence" value="ECO:0007669"/>
    <property type="project" value="TreeGrafter"/>
</dbReference>
<evidence type="ECO:0000256" key="8">
    <source>
        <dbReference type="ARBA" id="ARBA00029433"/>
    </source>
</evidence>
<evidence type="ECO:0000256" key="1">
    <source>
        <dbReference type="ARBA" id="ARBA00007070"/>
    </source>
</evidence>
<keyword evidence="9" id="KW-0833">Ubl conjugation pathway</keyword>
<dbReference type="GO" id="GO:0048284">
    <property type="term" value="P:organelle fusion"/>
    <property type="evidence" value="ECO:0007669"/>
    <property type="project" value="TreeGrafter"/>
</dbReference>
<dbReference type="PIRSF" id="PIRSF007860">
    <property type="entry name" value="VPS11"/>
    <property type="match status" value="1"/>
</dbReference>
<dbReference type="Pfam" id="PF12451">
    <property type="entry name" value="VPS11_C"/>
    <property type="match status" value="1"/>
</dbReference>
<dbReference type="InterPro" id="IPR057308">
    <property type="entry name" value="CHCR_PEP5_VPS11"/>
</dbReference>
<dbReference type="EC" id="2.3.2.27" evidence="9"/>
<dbReference type="PANTHER" id="PTHR23323">
    <property type="entry name" value="VACUOLAR PROTEIN SORTING-ASSOCIATED PROTEIN"/>
    <property type="match status" value="1"/>
</dbReference>
<dbReference type="InterPro" id="IPR000547">
    <property type="entry name" value="Clathrin_H-chain/VPS_repeat"/>
</dbReference>
<dbReference type="InterPro" id="IPR015943">
    <property type="entry name" value="WD40/YVTN_repeat-like_dom_sf"/>
</dbReference>
<feature type="region of interest" description="Disordered" evidence="13">
    <location>
        <begin position="680"/>
        <end position="750"/>
    </location>
</feature>
<dbReference type="GO" id="GO:0006886">
    <property type="term" value="P:intracellular protein transport"/>
    <property type="evidence" value="ECO:0007669"/>
    <property type="project" value="UniProtKB-UniRule"/>
</dbReference>
<keyword evidence="5" id="KW-0862">Zinc</keyword>
<dbReference type="Gene3D" id="1.25.40.10">
    <property type="entry name" value="Tetratricopeptide repeat domain"/>
    <property type="match status" value="1"/>
</dbReference>
<keyword evidence="7 9" id="KW-0472">Membrane</keyword>
<dbReference type="GO" id="GO:0030674">
    <property type="term" value="F:protein-macromolecule adaptor activity"/>
    <property type="evidence" value="ECO:0007669"/>
    <property type="project" value="TreeGrafter"/>
</dbReference>
<dbReference type="Pfam" id="PF23356">
    <property type="entry name" value="TPR_PEP5_VPS11"/>
    <property type="match status" value="2"/>
</dbReference>
<dbReference type="Gene3D" id="3.30.40.10">
    <property type="entry name" value="Zinc/RING finger domain, C3HC4 (zinc finger)"/>
    <property type="match status" value="1"/>
</dbReference>
<dbReference type="EMBL" id="JAAAJA010000439">
    <property type="protein sequence ID" value="KAG0253775.1"/>
    <property type="molecule type" value="Genomic_DNA"/>
</dbReference>
<dbReference type="PROSITE" id="PS50089">
    <property type="entry name" value="ZF_RING_2"/>
    <property type="match status" value="1"/>
</dbReference>
<evidence type="ECO:0000256" key="7">
    <source>
        <dbReference type="ARBA" id="ARBA00023136"/>
    </source>
</evidence>
<evidence type="ECO:0000259" key="14">
    <source>
        <dbReference type="PROSITE" id="PS50089"/>
    </source>
</evidence>
<accession>A0A9P6TZZ4</accession>
<dbReference type="Gene3D" id="2.130.10.10">
    <property type="entry name" value="YVTN repeat-like/Quinoprotein amine dehydrogenase"/>
    <property type="match status" value="1"/>
</dbReference>
<dbReference type="SUPFAM" id="SSF57850">
    <property type="entry name" value="RING/U-box"/>
    <property type="match status" value="1"/>
</dbReference>